<feature type="signal peptide" evidence="3">
    <location>
        <begin position="1"/>
        <end position="22"/>
    </location>
</feature>
<feature type="chain" id="PRO_5038975038" evidence="3">
    <location>
        <begin position="23"/>
        <end position="346"/>
    </location>
</feature>
<dbReference type="PANTHER" id="PTHR35936:SF19">
    <property type="entry name" value="AMINO-ACID-BINDING PROTEIN YXEM-RELATED"/>
    <property type="match status" value="1"/>
</dbReference>
<evidence type="ECO:0000259" key="4">
    <source>
        <dbReference type="SMART" id="SM00062"/>
    </source>
</evidence>
<evidence type="ECO:0000256" key="3">
    <source>
        <dbReference type="SAM" id="SignalP"/>
    </source>
</evidence>
<keyword evidence="1 3" id="KW-0732">Signal</keyword>
<evidence type="ECO:0000313" key="6">
    <source>
        <dbReference type="Proteomes" id="UP000663801"/>
    </source>
</evidence>
<sequence length="346" mass="34891">MAASVLRSSLALGAALALAVTAGCGGSSTPAGSTGGSAGAIGASIPPASSAGSVSVPSSAGSSAGASSSGGSAPELTRPATDGAVPAAVSAACTAAASPTIAAIQERGSINWATGISPPFTFKDSSGQYAGVEPDNAAELSAILGVPVTINEYDYGLLPPAITTGKADIVGAQLFNTEERAKVVAFSDPYYISGQLFYVLKDGPFQTIADLDSPDNRFVFGTGNAQGGVAEKVIPKAPRSEAPLRGQPLLVDFLSTNRADSSMTEGGLMKVLLTQYPQLAAIGNNGRVTTERPTEADQIDPFDVAFAFGQGDTGFAGCINAWVADLVDTGRMAERIEYWSQAIEGS</sequence>
<feature type="domain" description="Solute-binding protein family 3/N-terminal" evidence="4">
    <location>
        <begin position="109"/>
        <end position="343"/>
    </location>
</feature>
<dbReference type="PROSITE" id="PS51257">
    <property type="entry name" value="PROKAR_LIPOPROTEIN"/>
    <property type="match status" value="1"/>
</dbReference>
<dbReference type="Proteomes" id="UP000663801">
    <property type="component" value="Unassembled WGS sequence"/>
</dbReference>
<evidence type="ECO:0000256" key="2">
    <source>
        <dbReference type="SAM" id="MobiDB-lite"/>
    </source>
</evidence>
<dbReference type="SUPFAM" id="SSF53850">
    <property type="entry name" value="Periplasmic binding protein-like II"/>
    <property type="match status" value="1"/>
</dbReference>
<evidence type="ECO:0000256" key="1">
    <source>
        <dbReference type="ARBA" id="ARBA00022729"/>
    </source>
</evidence>
<keyword evidence="6" id="KW-1185">Reference proteome</keyword>
<feature type="compositionally biased region" description="Low complexity" evidence="2">
    <location>
        <begin position="52"/>
        <end position="74"/>
    </location>
</feature>
<proteinExistence type="predicted"/>
<reference evidence="5" key="1">
    <citation type="submission" date="2021-01" db="EMBL/GenBank/DDBJ databases">
        <title>KCTC 19127 draft genome.</title>
        <authorList>
            <person name="An D."/>
        </authorList>
    </citation>
    <scope>NUCLEOTIDE SEQUENCE</scope>
    <source>
        <strain evidence="5">KCTC 19127</strain>
    </source>
</reference>
<dbReference type="RefSeq" id="WP_205258182.1">
    <property type="nucleotide sequence ID" value="NZ_BAAAPV010000002.1"/>
</dbReference>
<protein>
    <submittedName>
        <fullName evidence="5">Amino acid ABC transporter substrate-binding protein</fullName>
    </submittedName>
</protein>
<organism evidence="5 6">
    <name type="scientific">Nakamurella flavida</name>
    <dbReference type="NCBI Taxonomy" id="363630"/>
    <lineage>
        <taxon>Bacteria</taxon>
        <taxon>Bacillati</taxon>
        <taxon>Actinomycetota</taxon>
        <taxon>Actinomycetes</taxon>
        <taxon>Nakamurellales</taxon>
        <taxon>Nakamurellaceae</taxon>
        <taxon>Nakamurella</taxon>
    </lineage>
</organism>
<dbReference type="EMBL" id="JAERWL010000014">
    <property type="protein sequence ID" value="MBM9478067.1"/>
    <property type="molecule type" value="Genomic_DNA"/>
</dbReference>
<name>A0A939C7E0_9ACTN</name>
<dbReference type="Pfam" id="PF00497">
    <property type="entry name" value="SBP_bac_3"/>
    <property type="match status" value="1"/>
</dbReference>
<comment type="caution">
    <text evidence="5">The sequence shown here is derived from an EMBL/GenBank/DDBJ whole genome shotgun (WGS) entry which is preliminary data.</text>
</comment>
<dbReference type="SMART" id="SM00062">
    <property type="entry name" value="PBPb"/>
    <property type="match status" value="1"/>
</dbReference>
<dbReference type="AlphaFoldDB" id="A0A939C7E0"/>
<feature type="region of interest" description="Disordered" evidence="2">
    <location>
        <begin position="52"/>
        <end position="80"/>
    </location>
</feature>
<dbReference type="Gene3D" id="3.40.190.10">
    <property type="entry name" value="Periplasmic binding protein-like II"/>
    <property type="match status" value="2"/>
</dbReference>
<accession>A0A939C7E0</accession>
<dbReference type="CDD" id="cd13530">
    <property type="entry name" value="PBP2_peptides_like"/>
    <property type="match status" value="1"/>
</dbReference>
<gene>
    <name evidence="5" type="ORF">JL107_16580</name>
</gene>
<evidence type="ECO:0000313" key="5">
    <source>
        <dbReference type="EMBL" id="MBM9478067.1"/>
    </source>
</evidence>
<dbReference type="InterPro" id="IPR001638">
    <property type="entry name" value="Solute-binding_3/MltF_N"/>
</dbReference>
<dbReference type="PANTHER" id="PTHR35936">
    <property type="entry name" value="MEMBRANE-BOUND LYTIC MUREIN TRANSGLYCOSYLASE F"/>
    <property type="match status" value="1"/>
</dbReference>